<dbReference type="AlphaFoldDB" id="A0A1M6HW16"/>
<evidence type="ECO:0000313" key="2">
    <source>
        <dbReference type="Proteomes" id="UP000184172"/>
    </source>
</evidence>
<sequence>MKATMLVLILFFGIMSCKNSDKNYEAPSSLEATDEIEPLQDSKIPQIAQKIAKSNGFDNWDKISEIAFTFNVDRKGNHFERSWVWNPKTKDILMISDKNDTVSYNRTKMDSLAIKTDAAFINDKYWLLAPFQLLWDENLEYTTQETAVAPISKDTLGKLTIVYPNEGGYTPGDAYDFFYDKNHLIKEWNYRKGNTAEPSLSTTWGDYKNFNGVEIARMRRDSTGDFKLYFTDISIKTDSQD</sequence>
<proteinExistence type="predicted"/>
<protein>
    <submittedName>
        <fullName evidence="1">Uncharacterized protein</fullName>
    </submittedName>
</protein>
<dbReference type="OrthoDB" id="892266at2"/>
<dbReference type="RefSeq" id="WP_073218181.1">
    <property type="nucleotide sequence ID" value="NZ_FNNS01000013.1"/>
</dbReference>
<dbReference type="EMBL" id="FQYV01000012">
    <property type="protein sequence ID" value="SHJ26371.1"/>
    <property type="molecule type" value="Genomic_DNA"/>
</dbReference>
<dbReference type="Proteomes" id="UP000184172">
    <property type="component" value="Unassembled WGS sequence"/>
</dbReference>
<accession>A0A1M6HW16</accession>
<organism evidence="1 2">
    <name type="scientific">Aequorivita viscosa</name>
    <dbReference type="NCBI Taxonomy" id="797419"/>
    <lineage>
        <taxon>Bacteria</taxon>
        <taxon>Pseudomonadati</taxon>
        <taxon>Bacteroidota</taxon>
        <taxon>Flavobacteriia</taxon>
        <taxon>Flavobacteriales</taxon>
        <taxon>Flavobacteriaceae</taxon>
        <taxon>Aequorivita</taxon>
    </lineage>
</organism>
<evidence type="ECO:0000313" key="1">
    <source>
        <dbReference type="EMBL" id="SHJ26371.1"/>
    </source>
</evidence>
<name>A0A1M6HW16_9FLAO</name>
<dbReference type="STRING" id="797419.SAMN05216556_11327"/>
<reference evidence="2" key="1">
    <citation type="submission" date="2016-11" db="EMBL/GenBank/DDBJ databases">
        <authorList>
            <person name="Varghese N."/>
            <person name="Submissions S."/>
        </authorList>
    </citation>
    <scope>NUCLEOTIDE SEQUENCE [LARGE SCALE GENOMIC DNA]</scope>
    <source>
        <strain evidence="2">DSM 26349</strain>
    </source>
</reference>
<dbReference type="PROSITE" id="PS51257">
    <property type="entry name" value="PROKAR_LIPOPROTEIN"/>
    <property type="match status" value="1"/>
</dbReference>
<gene>
    <name evidence="1" type="ORF">SAMN04487908_11277</name>
</gene>
<keyword evidence="2" id="KW-1185">Reference proteome</keyword>